<sequence length="96" mass="11220">MTETIYVSRKDLTSREILRELGNGNRVIIEVEILGKTLRMALRRQGETYYCDTPMKLLTFESEEEMRQCLERYRLARADSADESDEREETPPSVGE</sequence>
<dbReference type="InterPro" id="IPR058314">
    <property type="entry name" value="DUF8001"/>
</dbReference>
<protein>
    <recommendedName>
        <fullName evidence="2">DUF8001 domain-containing protein</fullName>
    </recommendedName>
</protein>
<dbReference type="OrthoDB" id="258836at2157"/>
<accession>L9VSP7</accession>
<reference evidence="3 4" key="1">
    <citation type="journal article" date="2014" name="PLoS Genet.">
        <title>Phylogenetically driven sequencing of extremely halophilic archaea reveals strategies for static and dynamic osmo-response.</title>
        <authorList>
            <person name="Becker E.A."/>
            <person name="Seitzer P.M."/>
            <person name="Tritt A."/>
            <person name="Larsen D."/>
            <person name="Krusor M."/>
            <person name="Yao A.I."/>
            <person name="Wu D."/>
            <person name="Madern D."/>
            <person name="Eisen J.A."/>
            <person name="Darling A.E."/>
            <person name="Facciotti M.T."/>
        </authorList>
    </citation>
    <scope>NUCLEOTIDE SEQUENCE [LARGE SCALE GENOMIC DNA]</scope>
    <source>
        <strain evidence="3 4">GA33</strain>
    </source>
</reference>
<dbReference type="AlphaFoldDB" id="L9VSP7"/>
<feature type="domain" description="DUF8001" evidence="2">
    <location>
        <begin position="1"/>
        <end position="77"/>
    </location>
</feature>
<dbReference type="PATRIC" id="fig|1114856.3.peg.2430"/>
<dbReference type="Proteomes" id="UP000011599">
    <property type="component" value="Unassembled WGS sequence"/>
</dbReference>
<keyword evidence="4" id="KW-1185">Reference proteome</keyword>
<dbReference type="EMBL" id="AOHW01000033">
    <property type="protein sequence ID" value="ELY40230.1"/>
    <property type="molecule type" value="Genomic_DNA"/>
</dbReference>
<name>L9VSP7_9EURY</name>
<proteinExistence type="predicted"/>
<dbReference type="RefSeq" id="WP_006090164.1">
    <property type="nucleotide sequence ID" value="NZ_AOHW01000033.1"/>
</dbReference>
<evidence type="ECO:0000313" key="3">
    <source>
        <dbReference type="EMBL" id="ELY40230.1"/>
    </source>
</evidence>
<dbReference type="Pfam" id="PF26008">
    <property type="entry name" value="DUF8001"/>
    <property type="match status" value="1"/>
</dbReference>
<dbReference type="eggNOG" id="arCOG08136">
    <property type="taxonomic scope" value="Archaea"/>
</dbReference>
<evidence type="ECO:0000256" key="1">
    <source>
        <dbReference type="SAM" id="MobiDB-lite"/>
    </source>
</evidence>
<dbReference type="STRING" id="1114856.GCA_000383975_02758"/>
<organism evidence="3 4">
    <name type="scientific">Natronorubrum tibetense GA33</name>
    <dbReference type="NCBI Taxonomy" id="1114856"/>
    <lineage>
        <taxon>Archaea</taxon>
        <taxon>Methanobacteriati</taxon>
        <taxon>Methanobacteriota</taxon>
        <taxon>Stenosarchaea group</taxon>
        <taxon>Halobacteria</taxon>
        <taxon>Halobacteriales</taxon>
        <taxon>Natrialbaceae</taxon>
        <taxon>Natronorubrum</taxon>
    </lineage>
</organism>
<feature type="region of interest" description="Disordered" evidence="1">
    <location>
        <begin position="77"/>
        <end position="96"/>
    </location>
</feature>
<evidence type="ECO:0000313" key="4">
    <source>
        <dbReference type="Proteomes" id="UP000011599"/>
    </source>
</evidence>
<gene>
    <name evidence="3" type="ORF">C496_11667</name>
</gene>
<evidence type="ECO:0000259" key="2">
    <source>
        <dbReference type="Pfam" id="PF26008"/>
    </source>
</evidence>
<comment type="caution">
    <text evidence="3">The sequence shown here is derived from an EMBL/GenBank/DDBJ whole genome shotgun (WGS) entry which is preliminary data.</text>
</comment>